<comment type="function">
    <text evidence="9">Converts cobyric acid to cobinamide by the addition of aminopropanol on the F carboxylic group.</text>
</comment>
<evidence type="ECO:0000256" key="6">
    <source>
        <dbReference type="ARBA" id="ARBA00022692"/>
    </source>
</evidence>
<evidence type="ECO:0000313" key="11">
    <source>
        <dbReference type="EMBL" id="SBT21478.1"/>
    </source>
</evidence>
<dbReference type="HAMAP" id="MF_00024">
    <property type="entry name" value="CobD_CbiB"/>
    <property type="match status" value="1"/>
</dbReference>
<keyword evidence="12" id="KW-1185">Reference proteome</keyword>
<gene>
    <name evidence="10" type="primary">cbiB</name>
    <name evidence="9" type="synonym">cobD</name>
    <name evidence="10" type="ORF">MGA5115_00511</name>
    <name evidence="11" type="ORF">MGA5116_02072</name>
</gene>
<comment type="pathway">
    <text evidence="2 9">Cofactor biosynthesis; adenosylcobalamin biosynthesis.</text>
</comment>
<evidence type="ECO:0000313" key="12">
    <source>
        <dbReference type="Proteomes" id="UP000092840"/>
    </source>
</evidence>
<dbReference type="Proteomes" id="UP000092840">
    <property type="component" value="Unassembled WGS sequence"/>
</dbReference>
<keyword evidence="7 9" id="KW-1133">Transmembrane helix</keyword>
<dbReference type="Pfam" id="PF03186">
    <property type="entry name" value="CobD_Cbib"/>
    <property type="match status" value="1"/>
</dbReference>
<evidence type="ECO:0000256" key="7">
    <source>
        <dbReference type="ARBA" id="ARBA00022989"/>
    </source>
</evidence>
<comment type="similarity">
    <text evidence="3 9">Belongs to the CobD/CbiB family.</text>
</comment>
<organism evidence="10 13">
    <name type="scientific">Marinomonas gallaica</name>
    <dbReference type="NCBI Taxonomy" id="1806667"/>
    <lineage>
        <taxon>Bacteria</taxon>
        <taxon>Pseudomonadati</taxon>
        <taxon>Pseudomonadota</taxon>
        <taxon>Gammaproteobacteria</taxon>
        <taxon>Oceanospirillales</taxon>
        <taxon>Oceanospirillaceae</taxon>
        <taxon>Marinomonas</taxon>
    </lineage>
</organism>
<proteinExistence type="inferred from homology"/>
<protein>
    <recommendedName>
        <fullName evidence="9">Cobalamin biosynthesis protein CobD</fullName>
    </recommendedName>
</protein>
<feature type="transmembrane region" description="Helical" evidence="9">
    <location>
        <begin position="6"/>
        <end position="25"/>
    </location>
</feature>
<reference evidence="10 13" key="2">
    <citation type="submission" date="2016-06" db="EMBL/GenBank/DDBJ databases">
        <authorList>
            <person name="Kjaerup R.B."/>
            <person name="Dalgaard T.S."/>
            <person name="Juul-Madsen H.R."/>
        </authorList>
    </citation>
    <scope>NUCLEOTIDE SEQUENCE [LARGE SCALE GENOMIC DNA]</scope>
    <source>
        <strain evidence="10 13">CECT 5115</strain>
    </source>
</reference>
<evidence type="ECO:0000256" key="4">
    <source>
        <dbReference type="ARBA" id="ARBA00022475"/>
    </source>
</evidence>
<keyword evidence="5 9" id="KW-0169">Cobalamin biosynthesis</keyword>
<reference evidence="11 12" key="1">
    <citation type="submission" date="2016-06" db="EMBL/GenBank/DDBJ databases">
        <authorList>
            <person name="Rodrigo-Torres L."/>
            <person name="Arahal D.R."/>
        </authorList>
    </citation>
    <scope>NUCLEOTIDE SEQUENCE [LARGE SCALE GENOMIC DNA]</scope>
    <source>
        <strain evidence="11 12">CECT 5116</strain>
    </source>
</reference>
<keyword evidence="4 9" id="KW-1003">Cell membrane</keyword>
<evidence type="ECO:0000313" key="13">
    <source>
        <dbReference type="Proteomes" id="UP000092871"/>
    </source>
</evidence>
<sequence length="316" mass="34865">MDFLFNAVLNTFSSTALAVVAALLLDRWLGEPQSWHPLIWFGQWVDRCRLAWQLPIGASKSLQRLHGVLAWSIAVLPWLMVLTLLLWVLPNGLEWIAGTVLLYFTIGWQSLREHAIAIAEPLHEQDLPAARQAVGRIVSRDTSELNETQIAKASMESVLENGSDAIFAPIFWFVLLGPFGALLYRLSNTLDAMWGYKTPQLLHFGWCAARVDDFLNYVPARCVVLTYAVLGNVKRALYCAWHQGRGWKSPNAGPVMAAGAGALQVSLGGSAVYFGAIQVRPVLGEGPEPVVNDLDQAVRLVDKGVLLWALLIVLVM</sequence>
<dbReference type="NCBIfam" id="TIGR00380">
    <property type="entry name" value="cobal_cbiB"/>
    <property type="match status" value="1"/>
</dbReference>
<dbReference type="RefSeq" id="WP_067031324.1">
    <property type="nucleotide sequence ID" value="NZ_FLRA01000002.1"/>
</dbReference>
<dbReference type="AlphaFoldDB" id="A0A1C3JN00"/>
<dbReference type="PANTHER" id="PTHR34308">
    <property type="entry name" value="COBALAMIN BIOSYNTHESIS PROTEIN CBIB"/>
    <property type="match status" value="1"/>
</dbReference>
<feature type="transmembrane region" description="Helical" evidence="9">
    <location>
        <begin position="68"/>
        <end position="89"/>
    </location>
</feature>
<evidence type="ECO:0000256" key="8">
    <source>
        <dbReference type="ARBA" id="ARBA00023136"/>
    </source>
</evidence>
<comment type="subcellular location">
    <subcellularLocation>
        <location evidence="1 9">Cell membrane</location>
        <topology evidence="1 9">Multi-pass membrane protein</topology>
    </subcellularLocation>
</comment>
<evidence type="ECO:0000256" key="3">
    <source>
        <dbReference type="ARBA" id="ARBA00006263"/>
    </source>
</evidence>
<evidence type="ECO:0000256" key="5">
    <source>
        <dbReference type="ARBA" id="ARBA00022573"/>
    </source>
</evidence>
<feature type="transmembrane region" description="Helical" evidence="9">
    <location>
        <begin position="165"/>
        <end position="184"/>
    </location>
</feature>
<evidence type="ECO:0000256" key="1">
    <source>
        <dbReference type="ARBA" id="ARBA00004651"/>
    </source>
</evidence>
<keyword evidence="6 9" id="KW-0812">Transmembrane</keyword>
<dbReference type="GO" id="GO:0005886">
    <property type="term" value="C:plasma membrane"/>
    <property type="evidence" value="ECO:0007669"/>
    <property type="project" value="UniProtKB-SubCell"/>
</dbReference>
<comment type="caution">
    <text evidence="9">Lacks conserved residue(s) required for the propagation of feature annotation.</text>
</comment>
<dbReference type="Proteomes" id="UP000092871">
    <property type="component" value="Unassembled WGS sequence"/>
</dbReference>
<dbReference type="OrthoDB" id="9811967at2"/>
<dbReference type="UniPathway" id="UPA00148"/>
<dbReference type="GO" id="GO:0048472">
    <property type="term" value="F:threonine-phosphate decarboxylase activity"/>
    <property type="evidence" value="ECO:0007669"/>
    <property type="project" value="InterPro"/>
</dbReference>
<evidence type="ECO:0000256" key="2">
    <source>
        <dbReference type="ARBA" id="ARBA00004953"/>
    </source>
</evidence>
<dbReference type="EMBL" id="FLRB01000012">
    <property type="protein sequence ID" value="SBT21478.1"/>
    <property type="molecule type" value="Genomic_DNA"/>
</dbReference>
<dbReference type="EMBL" id="FLRA01000002">
    <property type="protein sequence ID" value="SBT16430.1"/>
    <property type="molecule type" value="Genomic_DNA"/>
</dbReference>
<dbReference type="GO" id="GO:0009236">
    <property type="term" value="P:cobalamin biosynthetic process"/>
    <property type="evidence" value="ECO:0007669"/>
    <property type="project" value="UniProtKB-UniRule"/>
</dbReference>
<name>A0A1C3JN00_9GAMM</name>
<dbReference type="InterPro" id="IPR004485">
    <property type="entry name" value="Cobalamin_biosynth_CobD/CbiB"/>
</dbReference>
<accession>A0A1C3JN00</accession>
<keyword evidence="8 9" id="KW-0472">Membrane</keyword>
<evidence type="ECO:0000256" key="9">
    <source>
        <dbReference type="HAMAP-Rule" id="MF_00024"/>
    </source>
</evidence>
<dbReference type="GO" id="GO:0015420">
    <property type="term" value="F:ABC-type vitamin B12 transporter activity"/>
    <property type="evidence" value="ECO:0007669"/>
    <property type="project" value="UniProtKB-UniRule"/>
</dbReference>
<dbReference type="PANTHER" id="PTHR34308:SF1">
    <property type="entry name" value="COBALAMIN BIOSYNTHESIS PROTEIN CBIB"/>
    <property type="match status" value="1"/>
</dbReference>
<evidence type="ECO:0000313" key="10">
    <source>
        <dbReference type="EMBL" id="SBT16430.1"/>
    </source>
</evidence>